<name>X7E6L4_9GAMM</name>
<dbReference type="PATRIC" id="fig|1122207.3.peg.1663"/>
<dbReference type="RefSeq" id="WP_051436177.1">
    <property type="nucleotide sequence ID" value="NZ_JAMB01000006.1"/>
</dbReference>
<evidence type="ECO:0000313" key="2">
    <source>
        <dbReference type="EMBL" id="ETX10816.1"/>
    </source>
</evidence>
<feature type="region of interest" description="Disordered" evidence="1">
    <location>
        <begin position="1"/>
        <end position="42"/>
    </location>
</feature>
<accession>X7E6L4</accession>
<dbReference type="Proteomes" id="UP000054058">
    <property type="component" value="Unassembled WGS sequence"/>
</dbReference>
<dbReference type="EMBL" id="JAMB01000006">
    <property type="protein sequence ID" value="ETX10816.1"/>
    <property type="molecule type" value="Genomic_DNA"/>
</dbReference>
<proteinExistence type="predicted"/>
<dbReference type="OrthoDB" id="6106831at2"/>
<keyword evidence="3" id="KW-1185">Reference proteome</keyword>
<evidence type="ECO:0000256" key="1">
    <source>
        <dbReference type="SAM" id="MobiDB-lite"/>
    </source>
</evidence>
<gene>
    <name evidence="2" type="ORF">MUS1_12630</name>
</gene>
<dbReference type="AlphaFoldDB" id="X7E6L4"/>
<comment type="caution">
    <text evidence="2">The sequence shown here is derived from an EMBL/GenBank/DDBJ whole genome shotgun (WGS) entry which is preliminary data.</text>
</comment>
<evidence type="ECO:0008006" key="4">
    <source>
        <dbReference type="Google" id="ProtNLM"/>
    </source>
</evidence>
<protein>
    <recommendedName>
        <fullName evidence="4">DUF883 domain-containing protein</fullName>
    </recommendedName>
</protein>
<feature type="compositionally biased region" description="Basic and acidic residues" evidence="1">
    <location>
        <begin position="12"/>
        <end position="42"/>
    </location>
</feature>
<sequence>MATGTKSTTQSKAHEKVDNVAEETHNGVDNAAEMKKQSQERIEKVAHEISEQAHNIAATAKNQSEQVTSAVGSYAKENPIKTIGIAFLAGALATSLLSKRK</sequence>
<reference evidence="2 3" key="1">
    <citation type="submission" date="2014-01" db="EMBL/GenBank/DDBJ databases">
        <title>Marinomonas ushuaiensis DSM 15871 Genome Sequencing.</title>
        <authorList>
            <person name="Lai Q."/>
            <person name="Shao Z.S."/>
        </authorList>
    </citation>
    <scope>NUCLEOTIDE SEQUENCE [LARGE SCALE GENOMIC DNA]</scope>
    <source>
        <strain evidence="2 3">DSM 15871</strain>
    </source>
</reference>
<dbReference type="STRING" id="1122207.MUS1_12630"/>
<evidence type="ECO:0000313" key="3">
    <source>
        <dbReference type="Proteomes" id="UP000054058"/>
    </source>
</evidence>
<organism evidence="2 3">
    <name type="scientific">Marinomonas ushuaiensis DSM 15871</name>
    <dbReference type="NCBI Taxonomy" id="1122207"/>
    <lineage>
        <taxon>Bacteria</taxon>
        <taxon>Pseudomonadati</taxon>
        <taxon>Pseudomonadota</taxon>
        <taxon>Gammaproteobacteria</taxon>
        <taxon>Oceanospirillales</taxon>
        <taxon>Oceanospirillaceae</taxon>
        <taxon>Marinomonas</taxon>
    </lineage>
</organism>
<feature type="compositionally biased region" description="Polar residues" evidence="1">
    <location>
        <begin position="1"/>
        <end position="11"/>
    </location>
</feature>
<dbReference type="eggNOG" id="ENOG5033563">
    <property type="taxonomic scope" value="Bacteria"/>
</dbReference>